<keyword evidence="2" id="KW-1185">Reference proteome</keyword>
<proteinExistence type="predicted"/>
<gene>
    <name evidence="1" type="ORF">ABVK25_010421</name>
</gene>
<evidence type="ECO:0000313" key="1">
    <source>
        <dbReference type="EMBL" id="KAL2049324.1"/>
    </source>
</evidence>
<dbReference type="Gene3D" id="3.40.50.1820">
    <property type="entry name" value="alpha/beta hydrolase"/>
    <property type="match status" value="1"/>
</dbReference>
<organism evidence="1 2">
    <name type="scientific">Lepraria finkii</name>
    <dbReference type="NCBI Taxonomy" id="1340010"/>
    <lineage>
        <taxon>Eukaryota</taxon>
        <taxon>Fungi</taxon>
        <taxon>Dikarya</taxon>
        <taxon>Ascomycota</taxon>
        <taxon>Pezizomycotina</taxon>
        <taxon>Lecanoromycetes</taxon>
        <taxon>OSLEUM clade</taxon>
        <taxon>Lecanoromycetidae</taxon>
        <taxon>Lecanorales</taxon>
        <taxon>Lecanorineae</taxon>
        <taxon>Stereocaulaceae</taxon>
        <taxon>Lepraria</taxon>
    </lineage>
</organism>
<evidence type="ECO:0008006" key="3">
    <source>
        <dbReference type="Google" id="ProtNLM"/>
    </source>
</evidence>
<comment type="caution">
    <text evidence="1">The sequence shown here is derived from an EMBL/GenBank/DDBJ whole genome shotgun (WGS) entry which is preliminary data.</text>
</comment>
<dbReference type="InterPro" id="IPR029058">
    <property type="entry name" value="AB_hydrolase_fold"/>
</dbReference>
<reference evidence="1 2" key="1">
    <citation type="submission" date="2024-09" db="EMBL/GenBank/DDBJ databases">
        <title>Rethinking Asexuality: The Enigmatic Case of Functional Sexual Genes in Lepraria (Stereocaulaceae).</title>
        <authorList>
            <person name="Doellman M."/>
            <person name="Sun Y."/>
            <person name="Barcenas-Pena A."/>
            <person name="Lumbsch H.T."/>
            <person name="Grewe F."/>
        </authorList>
    </citation>
    <scope>NUCLEOTIDE SEQUENCE [LARGE SCALE GENOMIC DNA]</scope>
    <source>
        <strain evidence="1 2">Grewe 0041</strain>
    </source>
</reference>
<evidence type="ECO:0000313" key="2">
    <source>
        <dbReference type="Proteomes" id="UP001590951"/>
    </source>
</evidence>
<protein>
    <recommendedName>
        <fullName evidence="3">AB hydrolase-1 domain-containing protein</fullName>
    </recommendedName>
</protein>
<dbReference type="SUPFAM" id="SSF53474">
    <property type="entry name" value="alpha/beta-Hydrolases"/>
    <property type="match status" value="1"/>
</dbReference>
<sequence length="169" mass="19509">MSTNFFSVKSHVLPCQHIREYSRTTKHKQEETLYLDIKQYTPLNNLNPQHGDVTIIAAHGNGFPKELYEPLWVDMLNHSKHASFKIRSIWIADMSYQGASGVLNEQNQGDDHSWFDHSRDLLHMVNHFRSQMTRPIVGIGHSCCGTQLVNLSLIHPRLFTTLILYDLII</sequence>
<name>A0ABR4AXD7_9LECA</name>
<accession>A0ABR4AXD7</accession>
<dbReference type="EMBL" id="JBHFEH010000066">
    <property type="protein sequence ID" value="KAL2049324.1"/>
    <property type="molecule type" value="Genomic_DNA"/>
</dbReference>
<dbReference type="Proteomes" id="UP001590951">
    <property type="component" value="Unassembled WGS sequence"/>
</dbReference>